<keyword evidence="7" id="KW-1185">Reference proteome</keyword>
<evidence type="ECO:0000259" key="5">
    <source>
        <dbReference type="Pfam" id="PF08386"/>
    </source>
</evidence>
<protein>
    <submittedName>
        <fullName evidence="6">Pimeloyl-ACP methyl ester carboxylesterase</fullName>
    </submittedName>
</protein>
<evidence type="ECO:0000256" key="3">
    <source>
        <dbReference type="ARBA" id="ARBA00022801"/>
    </source>
</evidence>
<keyword evidence="3" id="KW-0378">Hydrolase</keyword>
<comment type="caution">
    <text evidence="6">The sequence shown here is derived from an EMBL/GenBank/DDBJ whole genome shotgun (WGS) entry which is preliminary data.</text>
</comment>
<reference evidence="6 7" key="1">
    <citation type="submission" date="2023-07" db="EMBL/GenBank/DDBJ databases">
        <title>Sequencing the genomes of 1000 actinobacteria strains.</title>
        <authorList>
            <person name="Klenk H.-P."/>
        </authorList>
    </citation>
    <scope>NUCLEOTIDE SEQUENCE [LARGE SCALE GENOMIC DNA]</scope>
    <source>
        <strain evidence="6 7">GD13</strain>
    </source>
</reference>
<sequence>MIKHRRWIVAALAVLVVVGLVGATIVPALLSARGSSDDAPSYTLDPVALEPVPGLPTPPALAEFYDQELAWEACGEHECATYEVPLDYAKPKGRTIEIAVLKVAAVEPDDRIGSLVVNPGGPGASGVEFAVLSSAILGDEVLRAYDVVGFDPRGVGQSAPIDCVDDETLDAYIALDPLPDSPEEQQEAERLAKEFAEGCLANDPQLLRHVSTEEAARDVDILRAALGEDQLTWYGASYGTHLGAQYADLFPERVGRMVLDGATDPTAGVRETSLAQAKGFETALRAYVDNCVSSGNCFLGDSVDEGVATIVDLMEGLDEEPLAVGDRELGFGNGFYGLIAPLYNQGYWTYLNLALRSLQSGDGELLLALADSYAMRGPEGYLSNLMEAIGAINCLDDGSFVPFEEVEQEYAAFEEVSPTFGRIFAAGMAGCEDWPVRGDGPSGPFTAEGAAPLLVTGTTRDPATPMEWAESLASQLSSAVLIRRDGDGHTAYGKGNACVDGAIEGYLVEGVVPEGPLDC</sequence>
<keyword evidence="2" id="KW-0732">Signal</keyword>
<dbReference type="RefSeq" id="WP_246360099.1">
    <property type="nucleotide sequence ID" value="NZ_CCXJ01000070.1"/>
</dbReference>
<proteinExistence type="inferred from homology"/>
<feature type="domain" description="Peptidase S33 tripeptidyl aminopeptidase-like C-terminal" evidence="5">
    <location>
        <begin position="418"/>
        <end position="515"/>
    </location>
</feature>
<organism evidence="6 7">
    <name type="scientific">Nocardioides massiliensis</name>
    <dbReference type="NCBI Taxonomy" id="1325935"/>
    <lineage>
        <taxon>Bacteria</taxon>
        <taxon>Bacillati</taxon>
        <taxon>Actinomycetota</taxon>
        <taxon>Actinomycetes</taxon>
        <taxon>Propionibacteriales</taxon>
        <taxon>Nocardioidaceae</taxon>
        <taxon>Nocardioides</taxon>
    </lineage>
</organism>
<dbReference type="PANTHER" id="PTHR43248">
    <property type="entry name" value="2-SUCCINYL-6-HYDROXY-2,4-CYCLOHEXADIENE-1-CARBOXYLATE SYNTHASE"/>
    <property type="match status" value="1"/>
</dbReference>
<comment type="similarity">
    <text evidence="1">Belongs to the peptidase S33 family.</text>
</comment>
<dbReference type="Proteomes" id="UP001240447">
    <property type="component" value="Unassembled WGS sequence"/>
</dbReference>
<dbReference type="InterPro" id="IPR013595">
    <property type="entry name" value="Pept_S33_TAP-like_C"/>
</dbReference>
<dbReference type="EMBL" id="JAUSQM010000001">
    <property type="protein sequence ID" value="MDP9820927.1"/>
    <property type="molecule type" value="Genomic_DNA"/>
</dbReference>
<gene>
    <name evidence="6" type="ORF">J2S59_000736</name>
</gene>
<evidence type="ECO:0000259" key="4">
    <source>
        <dbReference type="Pfam" id="PF00561"/>
    </source>
</evidence>
<dbReference type="InterPro" id="IPR051601">
    <property type="entry name" value="Serine_prot/Carboxylest_S33"/>
</dbReference>
<dbReference type="PANTHER" id="PTHR43248:SF29">
    <property type="entry name" value="TRIPEPTIDYL AMINOPEPTIDASE"/>
    <property type="match status" value="1"/>
</dbReference>
<dbReference type="SUPFAM" id="SSF53474">
    <property type="entry name" value="alpha/beta-Hydrolases"/>
    <property type="match status" value="1"/>
</dbReference>
<dbReference type="InterPro" id="IPR000073">
    <property type="entry name" value="AB_hydrolase_1"/>
</dbReference>
<accession>A0ABT9NKI8</accession>
<dbReference type="Pfam" id="PF08386">
    <property type="entry name" value="Abhydrolase_4"/>
    <property type="match status" value="1"/>
</dbReference>
<dbReference type="Pfam" id="PF00561">
    <property type="entry name" value="Abhydrolase_1"/>
    <property type="match status" value="1"/>
</dbReference>
<evidence type="ECO:0000256" key="1">
    <source>
        <dbReference type="ARBA" id="ARBA00010088"/>
    </source>
</evidence>
<dbReference type="Gene3D" id="3.40.50.1820">
    <property type="entry name" value="alpha/beta hydrolase"/>
    <property type="match status" value="1"/>
</dbReference>
<dbReference type="InterPro" id="IPR029058">
    <property type="entry name" value="AB_hydrolase_fold"/>
</dbReference>
<feature type="domain" description="AB hydrolase-1" evidence="4">
    <location>
        <begin position="115"/>
        <end position="294"/>
    </location>
</feature>
<evidence type="ECO:0000256" key="2">
    <source>
        <dbReference type="ARBA" id="ARBA00022729"/>
    </source>
</evidence>
<evidence type="ECO:0000313" key="7">
    <source>
        <dbReference type="Proteomes" id="UP001240447"/>
    </source>
</evidence>
<evidence type="ECO:0000313" key="6">
    <source>
        <dbReference type="EMBL" id="MDP9820927.1"/>
    </source>
</evidence>
<name>A0ABT9NKI8_9ACTN</name>